<organism evidence="2 3">
    <name type="scientific">Rhinopithecimicrobium faecis</name>
    <dbReference type="NCBI Taxonomy" id="2820698"/>
    <lineage>
        <taxon>Bacteria</taxon>
        <taxon>Pseudomonadati</taxon>
        <taxon>Bacteroidota</taxon>
        <taxon>Sphingobacteriia</taxon>
        <taxon>Sphingobacteriales</taxon>
        <taxon>Sphingobacteriaceae</taxon>
        <taxon>Rhinopithecimicrobium</taxon>
    </lineage>
</organism>
<accession>A0A8T4HB70</accession>
<dbReference type="EMBL" id="JAGKSB010000007">
    <property type="protein sequence ID" value="MBP3943515.1"/>
    <property type="molecule type" value="Genomic_DNA"/>
</dbReference>
<dbReference type="RefSeq" id="WP_353547007.1">
    <property type="nucleotide sequence ID" value="NZ_JAGKSB010000007.1"/>
</dbReference>
<sequence length="367" mass="42589">MKKYSLLFFLCCYLCTGMAQQSSAYLKRLSDSTIRMFLDEKYYLAQENCEFKAKERVAGFDFKTNKFHGPFKEFNLNGRMVLTGNYIAGEKDGLFTAFHGNGNKKWTVQFSKDVPIGDWTYYYPDELPMLIMKYDSTGGVRVDSYWDTKRKKLVDNGKGTFSMIYPFQGFSEYGYPSYNRRGKIVNGVPEGYWPIYFLDHKNSATLAAEEYFKEGAFQGGLNLFTDGSYTLSPFSFSPIDNFVRAEQFISKDCNFDEFSNFNQYLMQKFEQILSNYNLKSLMNQPISYQISVSKKGVPKSLIFTRPLDQPKVQEVLERGINMIPFYYPTWKDGQEIDDTLQVVADLQVNELGKAQFYNLKIQRNNSK</sequence>
<evidence type="ECO:0000256" key="1">
    <source>
        <dbReference type="SAM" id="SignalP"/>
    </source>
</evidence>
<dbReference type="AlphaFoldDB" id="A0A8T4HB70"/>
<reference evidence="2" key="1">
    <citation type="submission" date="2021-03" db="EMBL/GenBank/DDBJ databases">
        <authorList>
            <person name="Lu T."/>
            <person name="Wang Q."/>
            <person name="Han X."/>
        </authorList>
    </citation>
    <scope>NUCLEOTIDE SEQUENCE</scope>
    <source>
        <strain evidence="2">WQ 2009</strain>
    </source>
</reference>
<name>A0A8T4HB70_9SPHI</name>
<proteinExistence type="predicted"/>
<protein>
    <recommendedName>
        <fullName evidence="4">MORN repeat variant</fullName>
    </recommendedName>
</protein>
<feature type="signal peptide" evidence="1">
    <location>
        <begin position="1"/>
        <end position="19"/>
    </location>
</feature>
<dbReference type="Proteomes" id="UP000679691">
    <property type="component" value="Unassembled WGS sequence"/>
</dbReference>
<dbReference type="Gene3D" id="2.20.110.10">
    <property type="entry name" value="Histone H3 K4-specific methyltransferase SET7/9 N-terminal domain"/>
    <property type="match status" value="1"/>
</dbReference>
<evidence type="ECO:0008006" key="4">
    <source>
        <dbReference type="Google" id="ProtNLM"/>
    </source>
</evidence>
<evidence type="ECO:0000313" key="2">
    <source>
        <dbReference type="EMBL" id="MBP3943515.1"/>
    </source>
</evidence>
<keyword evidence="1" id="KW-0732">Signal</keyword>
<keyword evidence="3" id="KW-1185">Reference proteome</keyword>
<feature type="chain" id="PRO_5035753393" description="MORN repeat variant" evidence="1">
    <location>
        <begin position="20"/>
        <end position="367"/>
    </location>
</feature>
<comment type="caution">
    <text evidence="2">The sequence shown here is derived from an EMBL/GenBank/DDBJ whole genome shotgun (WGS) entry which is preliminary data.</text>
</comment>
<dbReference type="SUPFAM" id="SSF82185">
    <property type="entry name" value="Histone H3 K4-specific methyltransferase SET7/9 N-terminal domain"/>
    <property type="match status" value="1"/>
</dbReference>
<gene>
    <name evidence="2" type="ORF">J5U18_08050</name>
</gene>
<evidence type="ECO:0000313" key="3">
    <source>
        <dbReference type="Proteomes" id="UP000679691"/>
    </source>
</evidence>